<protein>
    <recommendedName>
        <fullName evidence="1">PAC domain-containing protein</fullName>
    </recommendedName>
</protein>
<dbReference type="InterPro" id="IPR000700">
    <property type="entry name" value="PAS-assoc_C"/>
</dbReference>
<keyword evidence="3" id="KW-1185">Reference proteome</keyword>
<reference evidence="2 3" key="1">
    <citation type="journal article" date="2021" name="Int. J. Syst. Evol. Microbiol.">
        <title>Reticulibacter mediterranei gen. nov., sp. nov., within the new family Reticulibacteraceae fam. nov., and Ktedonospora formicarum gen. nov., sp. nov., Ktedonobacter robiniae sp. nov., Dictyobacter formicarum sp. nov. and Dictyobacter arantiisoli sp. nov., belonging to the class Ktedonobacteria.</title>
        <authorList>
            <person name="Yabe S."/>
            <person name="Zheng Y."/>
            <person name="Wang C.M."/>
            <person name="Sakai Y."/>
            <person name="Abe K."/>
            <person name="Yokota A."/>
            <person name="Donadio S."/>
            <person name="Cavaletti L."/>
            <person name="Monciardini P."/>
        </authorList>
    </citation>
    <scope>NUCLEOTIDE SEQUENCE [LARGE SCALE GENOMIC DNA]</scope>
    <source>
        <strain evidence="2 3">SOSP1-30</strain>
    </source>
</reference>
<dbReference type="Proteomes" id="UP000654345">
    <property type="component" value="Unassembled WGS sequence"/>
</dbReference>
<sequence>MQNHTYRWFLTRGMPMRDDTGQILKWFGTSTDIEKQKRAEEALRQSQERVNALMNSNIIGIDVIEREQIVDANDTFLRMTDYTREDLHARRMNMIVILPIMLRKSAQYASFVYHHFLAHRPVLRCDCCSIQS</sequence>
<organism evidence="2 3">
    <name type="scientific">Ktedonobacter robiniae</name>
    <dbReference type="NCBI Taxonomy" id="2778365"/>
    <lineage>
        <taxon>Bacteria</taxon>
        <taxon>Bacillati</taxon>
        <taxon>Chloroflexota</taxon>
        <taxon>Ktedonobacteria</taxon>
        <taxon>Ktedonobacterales</taxon>
        <taxon>Ktedonobacteraceae</taxon>
        <taxon>Ktedonobacter</taxon>
    </lineage>
</organism>
<dbReference type="PROSITE" id="PS50113">
    <property type="entry name" value="PAC"/>
    <property type="match status" value="1"/>
</dbReference>
<evidence type="ECO:0000313" key="2">
    <source>
        <dbReference type="EMBL" id="GHO55854.1"/>
    </source>
</evidence>
<name>A0ABQ3USZ7_9CHLR</name>
<evidence type="ECO:0000313" key="3">
    <source>
        <dbReference type="Proteomes" id="UP000654345"/>
    </source>
</evidence>
<dbReference type="EMBL" id="BNJG01000002">
    <property type="protein sequence ID" value="GHO55854.1"/>
    <property type="molecule type" value="Genomic_DNA"/>
</dbReference>
<proteinExistence type="predicted"/>
<dbReference type="Pfam" id="PF13426">
    <property type="entry name" value="PAS_9"/>
    <property type="match status" value="1"/>
</dbReference>
<dbReference type="InterPro" id="IPR000014">
    <property type="entry name" value="PAS"/>
</dbReference>
<evidence type="ECO:0000259" key="1">
    <source>
        <dbReference type="PROSITE" id="PS50113"/>
    </source>
</evidence>
<accession>A0ABQ3USZ7</accession>
<gene>
    <name evidence="2" type="ORF">KSB_43290</name>
</gene>
<feature type="domain" description="PAC" evidence="1">
    <location>
        <begin position="1"/>
        <end position="45"/>
    </location>
</feature>
<dbReference type="SUPFAM" id="SSF55785">
    <property type="entry name" value="PYP-like sensor domain (PAS domain)"/>
    <property type="match status" value="2"/>
</dbReference>
<comment type="caution">
    <text evidence="2">The sequence shown here is derived from an EMBL/GenBank/DDBJ whole genome shotgun (WGS) entry which is preliminary data.</text>
</comment>
<dbReference type="Gene3D" id="3.30.450.20">
    <property type="entry name" value="PAS domain"/>
    <property type="match status" value="2"/>
</dbReference>
<dbReference type="InterPro" id="IPR035965">
    <property type="entry name" value="PAS-like_dom_sf"/>
</dbReference>